<reference evidence="3" key="1">
    <citation type="journal article" date="2023" name="Front. Mar. Sci.">
        <title>A new Merluccius polli reference genome to investigate the effects of global change in West African waters.</title>
        <authorList>
            <person name="Mateo J.L."/>
            <person name="Blanco-Fernandez C."/>
            <person name="Garcia-Vazquez E."/>
            <person name="Machado-Schiaffino G."/>
        </authorList>
    </citation>
    <scope>NUCLEOTIDE SEQUENCE</scope>
    <source>
        <strain evidence="3">C29</strain>
        <tissue evidence="3">Fin</tissue>
    </source>
</reference>
<feature type="domain" description="Transposable element P transposase-like GTP-binding insertion" evidence="2">
    <location>
        <begin position="614"/>
        <end position="704"/>
    </location>
</feature>
<feature type="region of interest" description="Disordered" evidence="1">
    <location>
        <begin position="114"/>
        <end position="147"/>
    </location>
</feature>
<sequence length="705" mass="80872">MPAVEITSIIKDAIQNLKNIGLTAVICDQATTNIKALHLLGATLDPLGGEDSHCILMGVQRVPVVFDVPHLLKSIRNNLFKYGIKRRYRARRDEDAQRRQQYLDKERERWRKDIETGKKKTQKDLSAREQRVQRKKQREAGMKRRRAAKAKSARKLLLLEEKMKKAKTRIEMYKKRIQRLTNNNPSPRTKVNKLVRHLSAISLKRTLLFHSAVVEGVRAKYANAKRQSDKQIIAGIATNKILKKYRMQKLAEEVFGFSTRRWKERENPCKYERKKHEGVGAKLRSTVTSFFLRDDVSRFTTGKKQTVTRQKKKRQKRLLTDTLKNLYLKFLAEHPNLRLSFSLFCTFRPYWVVRPTLADRDTCMCKQHDNLGFIARKLYQQHVRRHLFNIRQQYAFARALKLNLPSDECVIHVDFAENYCCKYSSEIQAVHFGMSHQQAVLHTGVCYVGSESPFSFTSVSASRLKGPPAIWQHLDPILKDKFSRWDFTRGTWNFFEASHGKGAPDGVGGSLKRRADRLVSQGVDIATAFSLYQALCEGESKVSLFYIQEQAVEDAVSTMPTNLPSIPSTMMIHQVLTLSPGKILYWDISCLCSATGNLQCECQETKSFSLNPTDARKDVLWCHISNFYEIDKLHTIRMAPKLTERHISLPAFSKMRVSLATQVFSHTVSAGISAMVSLKRLPAEANDTGEFIAKINRLFDVLNSS</sequence>
<comment type="caution">
    <text evidence="3">The sequence shown here is derived from an EMBL/GenBank/DDBJ whole genome shotgun (WGS) entry which is preliminary data.</text>
</comment>
<evidence type="ECO:0000259" key="2">
    <source>
        <dbReference type="Pfam" id="PF21788"/>
    </source>
</evidence>
<dbReference type="PANTHER" id="PTHR46601">
    <property type="entry name" value="ULP_PROTEASE DOMAIN-CONTAINING PROTEIN"/>
    <property type="match status" value="1"/>
</dbReference>
<evidence type="ECO:0000313" key="3">
    <source>
        <dbReference type="EMBL" id="KAK0151073.1"/>
    </source>
</evidence>
<protein>
    <recommendedName>
        <fullName evidence="2">Transposable element P transposase-like GTP-binding insertion domain-containing protein</fullName>
    </recommendedName>
</protein>
<dbReference type="AlphaFoldDB" id="A0AA47N296"/>
<evidence type="ECO:0000313" key="4">
    <source>
        <dbReference type="Proteomes" id="UP001174136"/>
    </source>
</evidence>
<keyword evidence="4" id="KW-1185">Reference proteome</keyword>
<name>A0AA47N296_MERPO</name>
<proteinExistence type="predicted"/>
<dbReference type="Pfam" id="PF21788">
    <property type="entry name" value="TNP-like_GBD"/>
    <property type="match status" value="1"/>
</dbReference>
<feature type="compositionally biased region" description="Basic and acidic residues" evidence="1">
    <location>
        <begin position="114"/>
        <end position="142"/>
    </location>
</feature>
<accession>A0AA47N296</accession>
<evidence type="ECO:0000256" key="1">
    <source>
        <dbReference type="SAM" id="MobiDB-lite"/>
    </source>
</evidence>
<organism evidence="3 4">
    <name type="scientific">Merluccius polli</name>
    <name type="common">Benguela hake</name>
    <name type="synonym">Merluccius cadenati</name>
    <dbReference type="NCBI Taxonomy" id="89951"/>
    <lineage>
        <taxon>Eukaryota</taxon>
        <taxon>Metazoa</taxon>
        <taxon>Chordata</taxon>
        <taxon>Craniata</taxon>
        <taxon>Vertebrata</taxon>
        <taxon>Euteleostomi</taxon>
        <taxon>Actinopterygii</taxon>
        <taxon>Neopterygii</taxon>
        <taxon>Teleostei</taxon>
        <taxon>Neoteleostei</taxon>
        <taxon>Acanthomorphata</taxon>
        <taxon>Zeiogadaria</taxon>
        <taxon>Gadariae</taxon>
        <taxon>Gadiformes</taxon>
        <taxon>Gadoidei</taxon>
        <taxon>Merlucciidae</taxon>
        <taxon>Merluccius</taxon>
    </lineage>
</organism>
<dbReference type="InterPro" id="IPR048366">
    <property type="entry name" value="TNP-like_GBD"/>
</dbReference>
<dbReference type="EMBL" id="JAOPHQ010001421">
    <property type="protein sequence ID" value="KAK0151073.1"/>
    <property type="molecule type" value="Genomic_DNA"/>
</dbReference>
<dbReference type="PANTHER" id="PTHR46601:SF1">
    <property type="entry name" value="ADF-H DOMAIN-CONTAINING PROTEIN"/>
    <property type="match status" value="1"/>
</dbReference>
<dbReference type="Proteomes" id="UP001174136">
    <property type="component" value="Unassembled WGS sequence"/>
</dbReference>
<gene>
    <name evidence="3" type="ORF">N1851_007764</name>
</gene>